<gene>
    <name evidence="1" type="ORF">RIF29_45419</name>
</gene>
<name>A0AAN9DVU5_CROPI</name>
<comment type="caution">
    <text evidence="1">The sequence shown here is derived from an EMBL/GenBank/DDBJ whole genome shotgun (WGS) entry which is preliminary data.</text>
</comment>
<keyword evidence="2" id="KW-1185">Reference proteome</keyword>
<dbReference type="AlphaFoldDB" id="A0AAN9DVU5"/>
<organism evidence="1 2">
    <name type="scientific">Crotalaria pallida</name>
    <name type="common">Smooth rattlebox</name>
    <name type="synonym">Crotalaria striata</name>
    <dbReference type="NCBI Taxonomy" id="3830"/>
    <lineage>
        <taxon>Eukaryota</taxon>
        <taxon>Viridiplantae</taxon>
        <taxon>Streptophyta</taxon>
        <taxon>Embryophyta</taxon>
        <taxon>Tracheophyta</taxon>
        <taxon>Spermatophyta</taxon>
        <taxon>Magnoliopsida</taxon>
        <taxon>eudicotyledons</taxon>
        <taxon>Gunneridae</taxon>
        <taxon>Pentapetalae</taxon>
        <taxon>rosids</taxon>
        <taxon>fabids</taxon>
        <taxon>Fabales</taxon>
        <taxon>Fabaceae</taxon>
        <taxon>Papilionoideae</taxon>
        <taxon>50 kb inversion clade</taxon>
        <taxon>genistoids sensu lato</taxon>
        <taxon>core genistoids</taxon>
        <taxon>Crotalarieae</taxon>
        <taxon>Crotalaria</taxon>
    </lineage>
</organism>
<sequence length="69" mass="7997">MGSGYHSIFSLSCWLPEGLPRQDRWTFLILLELVRFLLDARQWDPPTNKSIGIGSVSMESHHPLGEFYY</sequence>
<dbReference type="EMBL" id="JAYWIO010000036">
    <property type="protein sequence ID" value="KAK7236552.1"/>
    <property type="molecule type" value="Genomic_DNA"/>
</dbReference>
<reference evidence="1 2" key="1">
    <citation type="submission" date="2024-01" db="EMBL/GenBank/DDBJ databases">
        <title>The genomes of 5 underutilized Papilionoideae crops provide insights into root nodulation and disease resistanc.</title>
        <authorList>
            <person name="Yuan L."/>
        </authorList>
    </citation>
    <scope>NUCLEOTIDE SEQUENCE [LARGE SCALE GENOMIC DNA]</scope>
    <source>
        <strain evidence="1">ZHUSHIDOU_FW_LH</strain>
        <tissue evidence="1">Leaf</tissue>
    </source>
</reference>
<evidence type="ECO:0000313" key="2">
    <source>
        <dbReference type="Proteomes" id="UP001372338"/>
    </source>
</evidence>
<accession>A0AAN9DVU5</accession>
<proteinExistence type="predicted"/>
<evidence type="ECO:0000313" key="1">
    <source>
        <dbReference type="EMBL" id="KAK7236552.1"/>
    </source>
</evidence>
<protein>
    <submittedName>
        <fullName evidence="1">Uncharacterized protein</fullName>
    </submittedName>
</protein>
<dbReference type="Proteomes" id="UP001372338">
    <property type="component" value="Unassembled WGS sequence"/>
</dbReference>